<dbReference type="AlphaFoldDB" id="A0A4Y7X9A8"/>
<keyword evidence="1" id="KW-1133">Transmembrane helix</keyword>
<dbReference type="Proteomes" id="UP000297834">
    <property type="component" value="Unassembled WGS sequence"/>
</dbReference>
<dbReference type="EMBL" id="SNTY01000085">
    <property type="protein sequence ID" value="TEU23386.1"/>
    <property type="molecule type" value="Genomic_DNA"/>
</dbReference>
<keyword evidence="1" id="KW-0812">Transmembrane</keyword>
<name>A0A4Y7X9A8_9GAMM</name>
<accession>A0A4Y7X9A8</accession>
<feature type="transmembrane region" description="Helical" evidence="1">
    <location>
        <begin position="37"/>
        <end position="57"/>
    </location>
</feature>
<evidence type="ECO:0000313" key="2">
    <source>
        <dbReference type="EMBL" id="TEU23386.1"/>
    </source>
</evidence>
<comment type="caution">
    <text evidence="2">The sequence shown here is derived from an EMBL/GenBank/DDBJ whole genome shotgun (WGS) entry which is preliminary data.</text>
</comment>
<protein>
    <submittedName>
        <fullName evidence="2">Uncharacterized protein</fullName>
    </submittedName>
</protein>
<organism evidence="2 3">
    <name type="scientific">Alkanindiges illinoisensis</name>
    <dbReference type="NCBI Taxonomy" id="197183"/>
    <lineage>
        <taxon>Bacteria</taxon>
        <taxon>Pseudomonadati</taxon>
        <taxon>Pseudomonadota</taxon>
        <taxon>Gammaproteobacteria</taxon>
        <taxon>Moraxellales</taxon>
        <taxon>Moraxellaceae</taxon>
        <taxon>Alkanindiges</taxon>
    </lineage>
</organism>
<proteinExistence type="predicted"/>
<evidence type="ECO:0000256" key="1">
    <source>
        <dbReference type="SAM" id="Phobius"/>
    </source>
</evidence>
<sequence>MSKYTINHSRCPACGRPVKHYFWYCRCGNQELVNWSLTLKILIPFLLIAGIFMYFILRNVCQQSMLNALPFCPIFN</sequence>
<evidence type="ECO:0000313" key="3">
    <source>
        <dbReference type="Proteomes" id="UP000297834"/>
    </source>
</evidence>
<reference evidence="2 3" key="1">
    <citation type="submission" date="2019-03" db="EMBL/GenBank/DDBJ databases">
        <title>Alkanindiges illinoisensis: a potential pathogenic isolated from ascites of a gastric cancer patient with abdominal metastasis.</title>
        <authorList>
            <person name="Hu X."/>
            <person name="Yang B."/>
            <person name="Yan X."/>
            <person name="Lin L."/>
            <person name="Zhao H."/>
            <person name="Zhou F."/>
            <person name="Su B."/>
            <person name="Chen J."/>
            <person name="Rui Y."/>
            <person name="Wang Q."/>
            <person name="Zheng L."/>
        </authorList>
    </citation>
    <scope>NUCLEOTIDE SEQUENCE [LARGE SCALE GENOMIC DNA]</scope>
    <source>
        <strain evidence="2 3">NFYY 23406</strain>
    </source>
</reference>
<gene>
    <name evidence="2" type="ORF">E2B99_13815</name>
</gene>
<keyword evidence="3" id="KW-1185">Reference proteome</keyword>
<dbReference type="OrthoDB" id="6694722at2"/>
<keyword evidence="1" id="KW-0472">Membrane</keyword>